<evidence type="ECO:0000256" key="7">
    <source>
        <dbReference type="ARBA" id="ARBA00035652"/>
    </source>
</evidence>
<sequence length="515" mass="54201">MSDFLAALGRVPPLLAQHVLLSAAALLLGIAISLPLAILAARRPHAGRVILGIASLIQTVPSLALLALFYPLLLWLSALVGGGIPALGFLPSLIALTLYALLPIIRNGVAGLTGIDPAVQQAAKAVGMTPAQALRLVEAPLVAPVLIAGIRTAAVWTIGAATLSTTVGQPSLGDMIFAGLQTQNWALVLAGCAAAAALALGVDALIGLIERGIARRRRWLWLGATLALLAGLAAATAPMWRSDDGNVVTIGAKNFSEQYILARLIGDRLTRAGYRVRYRDGLGSAVIYGALTSGAIDVYVDYAGTLWTGPMRRRDVPAPATMVRAIGDWTRASSGVASLGPLGFENAYAFAMRGDDAARRGIASLADLVAAAPDLRLASDLEFLERPEWAAVRRAYPLRFAKTTPYAPTFMYRALASGEADVISAFSSDGRIAAEHLRVLADPRHAIPSYDALLLVAPRRAGDAAFTAALAPLVGHIPVTVMREANYQVDRDTAKRTPEQAADWLARRLALPAPR</sequence>
<comment type="similarity">
    <text evidence="7">In the N-terminal section; belongs to the binding-protein-dependent transport system permease family.</text>
</comment>
<evidence type="ECO:0000256" key="1">
    <source>
        <dbReference type="ARBA" id="ARBA00004651"/>
    </source>
</evidence>
<feature type="domain" description="ABC transmembrane type-1" evidence="9">
    <location>
        <begin position="15"/>
        <end position="206"/>
    </location>
</feature>
<dbReference type="CDD" id="cd06261">
    <property type="entry name" value="TM_PBP2"/>
    <property type="match status" value="1"/>
</dbReference>
<dbReference type="InterPro" id="IPR035906">
    <property type="entry name" value="MetI-like_sf"/>
</dbReference>
<keyword evidence="2 8" id="KW-0813">Transport</keyword>
<dbReference type="EMBL" id="JBBBDM010000007">
    <property type="protein sequence ID" value="MEI5688141.1"/>
    <property type="molecule type" value="Genomic_DNA"/>
</dbReference>
<feature type="transmembrane region" description="Helical" evidence="8">
    <location>
        <begin position="219"/>
        <end position="240"/>
    </location>
</feature>
<keyword evidence="11" id="KW-1185">Reference proteome</keyword>
<evidence type="ECO:0000256" key="4">
    <source>
        <dbReference type="ARBA" id="ARBA00022989"/>
    </source>
</evidence>
<dbReference type="Proteomes" id="UP001367771">
    <property type="component" value="Unassembled WGS sequence"/>
</dbReference>
<dbReference type="Gene3D" id="1.10.3720.10">
    <property type="entry name" value="MetI-like"/>
    <property type="match status" value="1"/>
</dbReference>
<dbReference type="InterPro" id="IPR000515">
    <property type="entry name" value="MetI-like"/>
</dbReference>
<evidence type="ECO:0000256" key="2">
    <source>
        <dbReference type="ARBA" id="ARBA00022448"/>
    </source>
</evidence>
<evidence type="ECO:0000256" key="5">
    <source>
        <dbReference type="ARBA" id="ARBA00023136"/>
    </source>
</evidence>
<dbReference type="InterPro" id="IPR007210">
    <property type="entry name" value="ABC_Gly_betaine_transp_sub-bd"/>
</dbReference>
<dbReference type="Pfam" id="PF04069">
    <property type="entry name" value="OpuAC"/>
    <property type="match status" value="1"/>
</dbReference>
<dbReference type="RefSeq" id="WP_336545640.1">
    <property type="nucleotide sequence ID" value="NZ_JBBBDM010000007.1"/>
</dbReference>
<accession>A0ABU8H597</accession>
<dbReference type="SUPFAM" id="SSF161098">
    <property type="entry name" value="MetI-like"/>
    <property type="match status" value="1"/>
</dbReference>
<dbReference type="PANTHER" id="PTHR30177:SF4">
    <property type="entry name" value="OSMOPROTECTANT IMPORT PERMEASE PROTEIN OSMW"/>
    <property type="match status" value="1"/>
</dbReference>
<protein>
    <submittedName>
        <fullName evidence="10">ABC transporter permease/substrate-binding protein</fullName>
    </submittedName>
</protein>
<keyword evidence="3 8" id="KW-0812">Transmembrane</keyword>
<feature type="transmembrane region" description="Helical" evidence="8">
    <location>
        <begin position="185"/>
        <end position="207"/>
    </location>
</feature>
<evidence type="ECO:0000256" key="3">
    <source>
        <dbReference type="ARBA" id="ARBA00022692"/>
    </source>
</evidence>
<proteinExistence type="inferred from homology"/>
<evidence type="ECO:0000259" key="9">
    <source>
        <dbReference type="PROSITE" id="PS50928"/>
    </source>
</evidence>
<feature type="transmembrane region" description="Helical" evidence="8">
    <location>
        <begin position="76"/>
        <end position="102"/>
    </location>
</feature>
<reference evidence="10 11" key="1">
    <citation type="journal article" date="2013" name="Int. J. Syst. Evol. Microbiol.">
        <title>Sphingomonas kyungheensis sp. nov., a bacterium with ginsenoside-converting activity isolated from soil of a ginseng field.</title>
        <authorList>
            <person name="Son H.M."/>
            <person name="Yang J.E."/>
            <person name="Park Y."/>
            <person name="Han C.K."/>
            <person name="Kim S.G."/>
            <person name="Kook M."/>
            <person name="Yi T.H."/>
        </authorList>
    </citation>
    <scope>NUCLEOTIDE SEQUENCE [LARGE SCALE GENOMIC DNA]</scope>
    <source>
        <strain evidence="10 11">LMG 26582</strain>
    </source>
</reference>
<evidence type="ECO:0000313" key="10">
    <source>
        <dbReference type="EMBL" id="MEI5688141.1"/>
    </source>
</evidence>
<comment type="caution">
    <text evidence="10">The sequence shown here is derived from an EMBL/GenBank/DDBJ whole genome shotgun (WGS) entry which is preliminary data.</text>
</comment>
<name>A0ABU8H597_9SPHN</name>
<dbReference type="Pfam" id="PF00528">
    <property type="entry name" value="BPD_transp_1"/>
    <property type="match status" value="1"/>
</dbReference>
<dbReference type="SUPFAM" id="SSF53850">
    <property type="entry name" value="Periplasmic binding protein-like II"/>
    <property type="match status" value="1"/>
</dbReference>
<dbReference type="Gene3D" id="3.40.190.120">
    <property type="entry name" value="Osmoprotection protein (prox), domain 2"/>
    <property type="match status" value="1"/>
</dbReference>
<evidence type="ECO:0000313" key="11">
    <source>
        <dbReference type="Proteomes" id="UP001367771"/>
    </source>
</evidence>
<evidence type="ECO:0000256" key="6">
    <source>
        <dbReference type="ARBA" id="ARBA00035642"/>
    </source>
</evidence>
<evidence type="ECO:0000256" key="8">
    <source>
        <dbReference type="RuleBase" id="RU363032"/>
    </source>
</evidence>
<feature type="transmembrane region" description="Helical" evidence="8">
    <location>
        <begin position="141"/>
        <end position="165"/>
    </location>
</feature>
<feature type="transmembrane region" description="Helical" evidence="8">
    <location>
        <begin position="20"/>
        <end position="42"/>
    </location>
</feature>
<dbReference type="Gene3D" id="3.40.190.10">
    <property type="entry name" value="Periplasmic binding protein-like II"/>
    <property type="match status" value="1"/>
</dbReference>
<comment type="subcellular location">
    <subcellularLocation>
        <location evidence="1 8">Cell membrane</location>
        <topology evidence="1 8">Multi-pass membrane protein</topology>
    </subcellularLocation>
</comment>
<keyword evidence="5 8" id="KW-0472">Membrane</keyword>
<keyword evidence="4 8" id="KW-1133">Transmembrane helix</keyword>
<gene>
    <name evidence="10" type="ORF">V8201_13710</name>
</gene>
<dbReference type="PANTHER" id="PTHR30177">
    <property type="entry name" value="GLYCINE BETAINE/L-PROLINE TRANSPORT SYSTEM PERMEASE PROTEIN PROW"/>
    <property type="match status" value="1"/>
</dbReference>
<comment type="similarity">
    <text evidence="8">Belongs to the binding-protein-dependent transport system permease family.</text>
</comment>
<organism evidence="10 11">
    <name type="scientific">Sphingomonas kyungheensis</name>
    <dbReference type="NCBI Taxonomy" id="1069987"/>
    <lineage>
        <taxon>Bacteria</taxon>
        <taxon>Pseudomonadati</taxon>
        <taxon>Pseudomonadota</taxon>
        <taxon>Alphaproteobacteria</taxon>
        <taxon>Sphingomonadales</taxon>
        <taxon>Sphingomonadaceae</taxon>
        <taxon>Sphingomonas</taxon>
    </lineage>
</organism>
<feature type="transmembrane region" description="Helical" evidence="8">
    <location>
        <begin position="49"/>
        <end position="70"/>
    </location>
</feature>
<comment type="similarity">
    <text evidence="6">In the C-terminal section; belongs to the OsmX family.</text>
</comment>
<dbReference type="InterPro" id="IPR051204">
    <property type="entry name" value="ABC_transp_perm/SBD"/>
</dbReference>
<dbReference type="PROSITE" id="PS50928">
    <property type="entry name" value="ABC_TM1"/>
    <property type="match status" value="1"/>
</dbReference>